<dbReference type="RefSeq" id="XP_028887109.1">
    <property type="nucleotide sequence ID" value="XM_029021687.1"/>
</dbReference>
<dbReference type="PANTHER" id="PTHR21847:SF1">
    <property type="entry name" value="EF-HAND CALCIUM-BINDING DOMAIN-CONTAINING PROTEIN 10"/>
    <property type="match status" value="1"/>
</dbReference>
<dbReference type="Gene3D" id="1.10.238.10">
    <property type="entry name" value="EF-hand"/>
    <property type="match status" value="1"/>
</dbReference>
<sequence length="159" mass="18420">MGRTGMEQGYQDNKQMEEVRAYVKKHKLNELFSIFLQLLVYYKPEDPRAFLQREVKLMLEGPKPTPLFEEKDLETMFYLIDVTKQQWVTLDQLRNTCRNLATAAGGGKVALSPEHEQAIDRAADENGLVNIDKFKEVLSMQLLSADVWTTYEEQTEQKS</sequence>
<protein>
    <recommendedName>
        <fullName evidence="3">EF-hand domain-containing protein</fullName>
    </recommendedName>
</protein>
<organism evidence="1 2">
    <name type="scientific">Trypanosoma theileri</name>
    <dbReference type="NCBI Taxonomy" id="67003"/>
    <lineage>
        <taxon>Eukaryota</taxon>
        <taxon>Discoba</taxon>
        <taxon>Euglenozoa</taxon>
        <taxon>Kinetoplastea</taxon>
        <taxon>Metakinetoplastina</taxon>
        <taxon>Trypanosomatida</taxon>
        <taxon>Trypanosomatidae</taxon>
        <taxon>Trypanosoma</taxon>
    </lineage>
</organism>
<proteinExistence type="predicted"/>
<evidence type="ECO:0000313" key="2">
    <source>
        <dbReference type="Proteomes" id="UP000192257"/>
    </source>
</evidence>
<dbReference type="CDD" id="cd22976">
    <property type="entry name" value="DD_EFCAB10"/>
    <property type="match status" value="1"/>
</dbReference>
<dbReference type="InterPro" id="IPR049760">
    <property type="entry name" value="DD_EFCAB10"/>
</dbReference>
<dbReference type="InterPro" id="IPR011992">
    <property type="entry name" value="EF-hand-dom_pair"/>
</dbReference>
<keyword evidence="2" id="KW-1185">Reference proteome</keyword>
<dbReference type="STRING" id="67003.A0A1X0P8S8"/>
<name>A0A1X0P8S8_9TRYP</name>
<gene>
    <name evidence="1" type="ORF">TM35_000023690</name>
</gene>
<accession>A0A1X0P8S8</accession>
<dbReference type="GeneID" id="39981467"/>
<evidence type="ECO:0000313" key="1">
    <source>
        <dbReference type="EMBL" id="ORC93043.1"/>
    </source>
</evidence>
<dbReference type="EMBL" id="NBCO01000002">
    <property type="protein sequence ID" value="ORC93043.1"/>
    <property type="molecule type" value="Genomic_DNA"/>
</dbReference>
<dbReference type="Proteomes" id="UP000192257">
    <property type="component" value="Unassembled WGS sequence"/>
</dbReference>
<dbReference type="SUPFAM" id="SSF47391">
    <property type="entry name" value="Dimerization-anchoring domain of cAMP-dependent PK regulatory subunit"/>
    <property type="match status" value="1"/>
</dbReference>
<dbReference type="InterPro" id="IPR039879">
    <property type="entry name" value="EFC10"/>
</dbReference>
<dbReference type="OrthoDB" id="10260455at2759"/>
<dbReference type="AlphaFoldDB" id="A0A1X0P8S8"/>
<dbReference type="SUPFAM" id="SSF47473">
    <property type="entry name" value="EF-hand"/>
    <property type="match status" value="1"/>
</dbReference>
<evidence type="ECO:0008006" key="3">
    <source>
        <dbReference type="Google" id="ProtNLM"/>
    </source>
</evidence>
<dbReference type="VEuPathDB" id="TriTrypDB:TM35_000023690"/>
<dbReference type="PANTHER" id="PTHR21847">
    <property type="entry name" value="EF-HAND CALCIUM-BINDING DOMAIN-CONTAINING PROTEIN 10"/>
    <property type="match status" value="1"/>
</dbReference>
<reference evidence="1 2" key="1">
    <citation type="submission" date="2017-03" db="EMBL/GenBank/DDBJ databases">
        <title>An alternative strategy for trypanosome survival in the mammalian bloodstream revealed through genome and transcriptome analysis of the ubiquitous bovine parasite Trypanosoma (Megatrypanum) theileri.</title>
        <authorList>
            <person name="Kelly S."/>
            <person name="Ivens A."/>
            <person name="Mott A."/>
            <person name="O'Neill E."/>
            <person name="Emms D."/>
            <person name="Macleod O."/>
            <person name="Voorheis P."/>
            <person name="Matthews J."/>
            <person name="Matthews K."/>
            <person name="Carrington M."/>
        </authorList>
    </citation>
    <scope>NUCLEOTIDE SEQUENCE [LARGE SCALE GENOMIC DNA]</scope>
    <source>
        <strain evidence="1">Edinburgh</strain>
    </source>
</reference>
<comment type="caution">
    <text evidence="1">The sequence shown here is derived from an EMBL/GenBank/DDBJ whole genome shotgun (WGS) entry which is preliminary data.</text>
</comment>